<dbReference type="GO" id="GO:0050821">
    <property type="term" value="P:protein stabilization"/>
    <property type="evidence" value="ECO:0007669"/>
    <property type="project" value="TreeGrafter"/>
</dbReference>
<evidence type="ECO:0000256" key="3">
    <source>
        <dbReference type="SAM" id="SignalP"/>
    </source>
</evidence>
<dbReference type="SUPFAM" id="SSF111384">
    <property type="entry name" value="OmpH-like"/>
    <property type="match status" value="1"/>
</dbReference>
<evidence type="ECO:0000313" key="7">
    <source>
        <dbReference type="Proteomes" id="UP000443070"/>
    </source>
</evidence>
<feature type="signal peptide" evidence="3">
    <location>
        <begin position="1"/>
        <end position="24"/>
    </location>
</feature>
<dbReference type="EMBL" id="WNBW01000003">
    <property type="protein sequence ID" value="MTU03965.1"/>
    <property type="molecule type" value="Genomic_DNA"/>
</dbReference>
<accession>R6IKE5</accession>
<evidence type="ECO:0000313" key="8">
    <source>
        <dbReference type="Proteomes" id="UP000484547"/>
    </source>
</evidence>
<protein>
    <submittedName>
        <fullName evidence="4 5">Outer membrane protein</fullName>
    </submittedName>
</protein>
<reference evidence="4" key="1">
    <citation type="submission" date="2012-11" db="EMBL/GenBank/DDBJ databases">
        <title>Dependencies among metagenomic species, viruses, plasmids and units of genetic variation.</title>
        <authorList>
            <person name="Nielsen H.B."/>
            <person name="Almeida M."/>
            <person name="Juncker A.S."/>
            <person name="Rasmussen S."/>
            <person name="Li J."/>
            <person name="Sunagawa S."/>
            <person name="Plichta D."/>
            <person name="Gautier L."/>
            <person name="Le Chatelier E."/>
            <person name="Peletier E."/>
            <person name="Bonde I."/>
            <person name="Nielsen T."/>
            <person name="Manichanh C."/>
            <person name="Arumugam M."/>
            <person name="Batto J."/>
            <person name="Santos M.B.Q.D."/>
            <person name="Blom N."/>
            <person name="Borruel N."/>
            <person name="Burgdorf K.S."/>
            <person name="Boumezbeur F."/>
            <person name="Casellas F."/>
            <person name="Dore J."/>
            <person name="Guarner F."/>
            <person name="Hansen T."/>
            <person name="Hildebrand F."/>
            <person name="Kaas R.S."/>
            <person name="Kennedy S."/>
            <person name="Kristiansen K."/>
            <person name="Kultima J.R."/>
            <person name="Leonard P."/>
            <person name="Levenez F."/>
            <person name="Lund O."/>
            <person name="Moumen B."/>
            <person name="Le Paslier D."/>
            <person name="Pons N."/>
            <person name="Pedersen O."/>
            <person name="Prifti E."/>
            <person name="Qin J."/>
            <person name="Raes J."/>
            <person name="Tap J."/>
            <person name="Tims S."/>
            <person name="Ussery D.W."/>
            <person name="Yamada T."/>
            <person name="MetaHit consortium"/>
            <person name="Renault P."/>
            <person name="Sicheritz-Ponten T."/>
            <person name="Bork P."/>
            <person name="Wang J."/>
            <person name="Brunak S."/>
            <person name="Ehrlich S.D."/>
        </authorList>
    </citation>
    <scope>NUCLEOTIDE SEQUENCE [LARGE SCALE GENOMIC DNA]</scope>
</reference>
<dbReference type="Pfam" id="PF03938">
    <property type="entry name" value="OmpH"/>
    <property type="match status" value="1"/>
</dbReference>
<dbReference type="GO" id="GO:0051082">
    <property type="term" value="F:unfolded protein binding"/>
    <property type="evidence" value="ECO:0007669"/>
    <property type="project" value="InterPro"/>
</dbReference>
<dbReference type="STRING" id="1262914.BN533_00017"/>
<dbReference type="SMART" id="SM00935">
    <property type="entry name" value="OmpH"/>
    <property type="match status" value="1"/>
</dbReference>
<comment type="similarity">
    <text evidence="1">Belongs to the Skp family.</text>
</comment>
<proteinExistence type="inferred from homology"/>
<dbReference type="Proteomes" id="UP000484547">
    <property type="component" value="Unassembled WGS sequence"/>
</dbReference>
<dbReference type="HOGENOM" id="CLU_128691_3_0_9"/>
<keyword evidence="2 3" id="KW-0732">Signal</keyword>
<evidence type="ECO:0000256" key="2">
    <source>
        <dbReference type="ARBA" id="ARBA00022729"/>
    </source>
</evidence>
<dbReference type="PANTHER" id="PTHR35089">
    <property type="entry name" value="CHAPERONE PROTEIN SKP"/>
    <property type="match status" value="1"/>
</dbReference>
<dbReference type="InterPro" id="IPR024930">
    <property type="entry name" value="Skp_dom_sf"/>
</dbReference>
<dbReference type="PANTHER" id="PTHR35089:SF1">
    <property type="entry name" value="CHAPERONE PROTEIN SKP"/>
    <property type="match status" value="1"/>
</dbReference>
<dbReference type="Gene3D" id="3.30.910.20">
    <property type="entry name" value="Skp domain"/>
    <property type="match status" value="1"/>
</dbReference>
<feature type="chain" id="PRO_5044738281" evidence="3">
    <location>
        <begin position="25"/>
        <end position="141"/>
    </location>
</feature>
<reference evidence="7 8" key="2">
    <citation type="journal article" date="2019" name="Nat. Med.">
        <title>A library of human gut bacterial isolates paired with longitudinal multiomics data enables mechanistic microbiome research.</title>
        <authorList>
            <person name="Poyet M."/>
            <person name="Groussin M."/>
            <person name="Gibbons S.M."/>
            <person name="Avila-Pacheco J."/>
            <person name="Jiang X."/>
            <person name="Kearney S.M."/>
            <person name="Perrotta A.R."/>
            <person name="Berdy B."/>
            <person name="Zhao S."/>
            <person name="Lieberman T.D."/>
            <person name="Swanson P.K."/>
            <person name="Smith M."/>
            <person name="Roesemann S."/>
            <person name="Alexander J.E."/>
            <person name="Rich S.A."/>
            <person name="Livny J."/>
            <person name="Vlamakis H."/>
            <person name="Clish C."/>
            <person name="Bullock K."/>
            <person name="Deik A."/>
            <person name="Scott J."/>
            <person name="Pierce K.A."/>
            <person name="Xavier R.J."/>
            <person name="Alm E.J."/>
        </authorList>
    </citation>
    <scope>NUCLEOTIDE SEQUENCE [LARGE SCALE GENOMIC DNA]</scope>
    <source>
        <strain evidence="5 8">BIOML-A13</strain>
        <strain evidence="6 7">BIOML-A3</strain>
    </source>
</reference>
<keyword evidence="7" id="KW-1185">Reference proteome</keyword>
<dbReference type="eggNOG" id="COG2825">
    <property type="taxonomic scope" value="Bacteria"/>
</dbReference>
<dbReference type="EMBL" id="CBDS010000060">
    <property type="protein sequence ID" value="CDB45846.1"/>
    <property type="molecule type" value="Genomic_DNA"/>
</dbReference>
<comment type="caution">
    <text evidence="4">The sequence shown here is derived from an EMBL/GenBank/DDBJ whole genome shotgun (WGS) entry which is preliminary data.</text>
</comment>
<evidence type="ECO:0000313" key="5">
    <source>
        <dbReference type="EMBL" id="MTT75903.1"/>
    </source>
</evidence>
<sequence length="141" mass="15065">MKKQIMTFILTVVMALGICGAVSAAEAGNVVGYVNVQQVFQSYPDIKTTMSAVDLERQKAQQEFESKAASLDDSGKQALGEKLSQQVAKREQDLMGPIQKKVQKAIATVAKRAGINSVVDSSAMLYGGKDLTGDVIAEVLK</sequence>
<evidence type="ECO:0000313" key="4">
    <source>
        <dbReference type="EMBL" id="CDB45846.1"/>
    </source>
</evidence>
<dbReference type="OrthoDB" id="1629169at2"/>
<dbReference type="RefSeq" id="WP_021716921.1">
    <property type="nucleotide sequence ID" value="NZ_CAUDCT010000003.1"/>
</dbReference>
<accession>A0A6I3RV71</accession>
<evidence type="ECO:0000313" key="6">
    <source>
        <dbReference type="EMBL" id="MTU03965.1"/>
    </source>
</evidence>
<evidence type="ECO:0000256" key="1">
    <source>
        <dbReference type="ARBA" id="ARBA00009091"/>
    </source>
</evidence>
<organism evidence="4">
    <name type="scientific">Phascolarctobacterium faecium</name>
    <dbReference type="NCBI Taxonomy" id="33025"/>
    <lineage>
        <taxon>Bacteria</taxon>
        <taxon>Bacillati</taxon>
        <taxon>Bacillota</taxon>
        <taxon>Negativicutes</taxon>
        <taxon>Acidaminococcales</taxon>
        <taxon>Acidaminococcaceae</taxon>
        <taxon>Phascolarctobacterium</taxon>
    </lineage>
</organism>
<dbReference type="AlphaFoldDB" id="R6IKE5"/>
<gene>
    <name evidence="4" type="ORF">BN533_00017</name>
    <name evidence="5" type="ORF">GMD11_06460</name>
    <name evidence="6" type="ORF">GMD18_06105</name>
</gene>
<dbReference type="EMBL" id="WNBM01000003">
    <property type="protein sequence ID" value="MTT75903.1"/>
    <property type="molecule type" value="Genomic_DNA"/>
</dbReference>
<dbReference type="InterPro" id="IPR005632">
    <property type="entry name" value="Chaperone_Skp"/>
</dbReference>
<dbReference type="GO" id="GO:0005829">
    <property type="term" value="C:cytosol"/>
    <property type="evidence" value="ECO:0007669"/>
    <property type="project" value="TreeGrafter"/>
</dbReference>
<name>R6IKE5_9FIRM</name>
<dbReference type="Proteomes" id="UP000443070">
    <property type="component" value="Unassembled WGS sequence"/>
</dbReference>